<proteinExistence type="predicted"/>
<feature type="compositionally biased region" description="Acidic residues" evidence="1">
    <location>
        <begin position="347"/>
        <end position="357"/>
    </location>
</feature>
<organism evidence="2 3">
    <name type="scientific">Helicoverpa armigera</name>
    <name type="common">Cotton bollworm</name>
    <name type="synonym">Heliothis armigera</name>
    <dbReference type="NCBI Taxonomy" id="29058"/>
    <lineage>
        <taxon>Eukaryota</taxon>
        <taxon>Metazoa</taxon>
        <taxon>Ecdysozoa</taxon>
        <taxon>Arthropoda</taxon>
        <taxon>Hexapoda</taxon>
        <taxon>Insecta</taxon>
        <taxon>Pterygota</taxon>
        <taxon>Neoptera</taxon>
        <taxon>Endopterygota</taxon>
        <taxon>Lepidoptera</taxon>
        <taxon>Glossata</taxon>
        <taxon>Ditrysia</taxon>
        <taxon>Noctuoidea</taxon>
        <taxon>Noctuidae</taxon>
        <taxon>Heliothinae</taxon>
        <taxon>Helicoverpa</taxon>
    </lineage>
</organism>
<evidence type="ECO:0000256" key="1">
    <source>
        <dbReference type="SAM" id="MobiDB-lite"/>
    </source>
</evidence>
<dbReference type="EMBL" id="KZ150113">
    <property type="protein sequence ID" value="PZC73301.1"/>
    <property type="molecule type" value="Genomic_DNA"/>
</dbReference>
<dbReference type="Proteomes" id="UP000249218">
    <property type="component" value="Unassembled WGS sequence"/>
</dbReference>
<feature type="region of interest" description="Disordered" evidence="1">
    <location>
        <begin position="456"/>
        <end position="507"/>
    </location>
</feature>
<gene>
    <name evidence="2" type="primary">HaOG209691</name>
    <name evidence="2" type="ORF">B5X24_HaOG209691</name>
</gene>
<reference evidence="2 3" key="1">
    <citation type="journal article" date="2017" name="BMC Biol.">
        <title>Genomic innovations, transcriptional plasticity and gene loss underlying the evolution and divergence of two highly polyphagous and invasive Helicoverpa pest species.</title>
        <authorList>
            <person name="Pearce S.L."/>
            <person name="Clarke D.F."/>
            <person name="East P.D."/>
            <person name="Elfekih S."/>
            <person name="Gordon K.H."/>
            <person name="Jermiin L.S."/>
            <person name="McGaughran A."/>
            <person name="Oakeshott J.G."/>
            <person name="Papanikolaou A."/>
            <person name="Perera O.P."/>
            <person name="Rane R.V."/>
            <person name="Richards S."/>
            <person name="Tay W.T."/>
            <person name="Walsh T.K."/>
            <person name="Anderson A."/>
            <person name="Anderson C.J."/>
            <person name="Asgari S."/>
            <person name="Board P.G."/>
            <person name="Bretschneider A."/>
            <person name="Campbell P.M."/>
            <person name="Chertemps T."/>
            <person name="Christeller J.T."/>
            <person name="Coppin C.W."/>
            <person name="Downes S.J."/>
            <person name="Duan G."/>
            <person name="Farnsworth C.A."/>
            <person name="Good R.T."/>
            <person name="Han L.B."/>
            <person name="Han Y.C."/>
            <person name="Hatje K."/>
            <person name="Horne I."/>
            <person name="Huang Y.P."/>
            <person name="Hughes D.S."/>
            <person name="Jacquin-Joly E."/>
            <person name="James W."/>
            <person name="Jhangiani S."/>
            <person name="Kollmar M."/>
            <person name="Kuwar S.S."/>
            <person name="Li S."/>
            <person name="Liu N.Y."/>
            <person name="Maibeche M.T."/>
            <person name="Miller J.R."/>
            <person name="Montagne N."/>
            <person name="Perry T."/>
            <person name="Qu J."/>
            <person name="Song S.V."/>
            <person name="Sutton G.G."/>
            <person name="Vogel H."/>
            <person name="Walenz B.P."/>
            <person name="Xu W."/>
            <person name="Zhang H.J."/>
            <person name="Zou Z."/>
            <person name="Batterham P."/>
            <person name="Edwards O.R."/>
            <person name="Feyereisen R."/>
            <person name="Gibbs R.A."/>
            <person name="Heckel D.G."/>
            <person name="McGrath A."/>
            <person name="Robin C."/>
            <person name="Scherer S.E."/>
            <person name="Worley K.C."/>
            <person name="Wu Y.D."/>
        </authorList>
    </citation>
    <scope>NUCLEOTIDE SEQUENCE [LARGE SCALE GENOMIC DNA]</scope>
    <source>
        <strain evidence="2">Harm_GR_Male_#8</strain>
        <tissue evidence="2">Whole organism</tissue>
    </source>
</reference>
<evidence type="ECO:0000313" key="3">
    <source>
        <dbReference type="Proteomes" id="UP000249218"/>
    </source>
</evidence>
<feature type="region of interest" description="Disordered" evidence="1">
    <location>
        <begin position="409"/>
        <end position="431"/>
    </location>
</feature>
<dbReference type="OrthoDB" id="10630752at2759"/>
<sequence>MKETKSMQNEQILPVKSICDLDAIPATNVKETNHLVETWCNIDKSSQLQGHEEIHESDKVSHSSKVIEQQCKQIKDISNKNTRKRKFTDVNNHNNKDKEKTESVNVLWDLPCEVATQGEQIEKIKDGNNRIVDFKYFTEELMRISSHKSLFQCSFNTMELISERKHGRTKNIPLHDALAVEVQQQDVTRVNKALKDVVQSEQDLKRYLVDLAKPSASLIIGSDSPADAATVHQSAELQIQQEEKIPQVCPKCYSELPNCFLATQTQHKQVRSIIAKVYHFLEREYEQLKSLHPETDWSPLSRVRQRAAVATGVSEPDVRDILSEEADLAADEDPPRKRPRTDHQSEYDDVNEAEQIEEALHEPDVYVATKPALEPNPLEDSEDETIIIKEEQDDNITYYTVMEAVSAPEETEDQSSVCIPKPEPPDVPHSLDINYSASSSAVEACRDDIVRRDKQTTISQPAPHVHTHGQYEHTDSRALHSNVSQPSDSMLLQVKQEDITIEEEGVS</sequence>
<keyword evidence="3" id="KW-1185">Reference proteome</keyword>
<protein>
    <submittedName>
        <fullName evidence="2">Uncharacterized protein</fullName>
    </submittedName>
</protein>
<feature type="region of interest" description="Disordered" evidence="1">
    <location>
        <begin position="325"/>
        <end position="383"/>
    </location>
</feature>
<feature type="compositionally biased region" description="Polar residues" evidence="1">
    <location>
        <begin position="479"/>
        <end position="490"/>
    </location>
</feature>
<feature type="compositionally biased region" description="Basic and acidic residues" evidence="1">
    <location>
        <begin position="469"/>
        <end position="478"/>
    </location>
</feature>
<evidence type="ECO:0000313" key="2">
    <source>
        <dbReference type="EMBL" id="PZC73301.1"/>
    </source>
</evidence>
<accession>A0A2W1BG89</accession>
<feature type="compositionally biased region" description="Basic and acidic residues" evidence="1">
    <location>
        <begin position="333"/>
        <end position="346"/>
    </location>
</feature>
<name>A0A2W1BG89_HELAM</name>
<dbReference type="AlphaFoldDB" id="A0A2W1BG89"/>